<name>A0A4Y2EM42_ARAVE</name>
<comment type="caution">
    <text evidence="1">The sequence shown here is derived from an EMBL/GenBank/DDBJ whole genome shotgun (WGS) entry which is preliminary data.</text>
</comment>
<evidence type="ECO:0000313" key="2">
    <source>
        <dbReference type="Proteomes" id="UP000499080"/>
    </source>
</evidence>
<gene>
    <name evidence="1" type="ORF">AVEN_26167_1</name>
</gene>
<sequence>MKWQAWKEKTLKETEDQLELRGETNRAAASFAPPEDQISAINKAEAGEKQPFLSLCIVTQQIQRKVWCEDNASLNYSQRKAAAFGIGNDVIYESRFTYKDMGRFFKGEGKKISEGRPRLVERTVISVTQKE</sequence>
<keyword evidence="2" id="KW-1185">Reference proteome</keyword>
<dbReference type="EMBL" id="BGPR01000655">
    <property type="protein sequence ID" value="GBM30260.1"/>
    <property type="molecule type" value="Genomic_DNA"/>
</dbReference>
<reference evidence="1 2" key="1">
    <citation type="journal article" date="2019" name="Sci. Rep.">
        <title>Orb-weaving spider Araneus ventricosus genome elucidates the spidroin gene catalogue.</title>
        <authorList>
            <person name="Kono N."/>
            <person name="Nakamura H."/>
            <person name="Ohtoshi R."/>
            <person name="Moran D.A.P."/>
            <person name="Shinohara A."/>
            <person name="Yoshida Y."/>
            <person name="Fujiwara M."/>
            <person name="Mori M."/>
            <person name="Tomita M."/>
            <person name="Arakawa K."/>
        </authorList>
    </citation>
    <scope>NUCLEOTIDE SEQUENCE [LARGE SCALE GENOMIC DNA]</scope>
</reference>
<evidence type="ECO:0000313" key="1">
    <source>
        <dbReference type="EMBL" id="GBM30260.1"/>
    </source>
</evidence>
<protein>
    <submittedName>
        <fullName evidence="1">Uncharacterized protein</fullName>
    </submittedName>
</protein>
<dbReference type="Proteomes" id="UP000499080">
    <property type="component" value="Unassembled WGS sequence"/>
</dbReference>
<dbReference type="AlphaFoldDB" id="A0A4Y2EM42"/>
<proteinExistence type="predicted"/>
<organism evidence="1 2">
    <name type="scientific">Araneus ventricosus</name>
    <name type="common">Orbweaver spider</name>
    <name type="synonym">Epeira ventricosa</name>
    <dbReference type="NCBI Taxonomy" id="182803"/>
    <lineage>
        <taxon>Eukaryota</taxon>
        <taxon>Metazoa</taxon>
        <taxon>Ecdysozoa</taxon>
        <taxon>Arthropoda</taxon>
        <taxon>Chelicerata</taxon>
        <taxon>Arachnida</taxon>
        <taxon>Araneae</taxon>
        <taxon>Araneomorphae</taxon>
        <taxon>Entelegynae</taxon>
        <taxon>Araneoidea</taxon>
        <taxon>Araneidae</taxon>
        <taxon>Araneus</taxon>
    </lineage>
</organism>
<accession>A0A4Y2EM42</accession>